<protein>
    <recommendedName>
        <fullName evidence="6">Translation initiation factor IF-3, C-terminal domain-containing protein</fullName>
    </recommendedName>
</protein>
<keyword evidence="2" id="KW-0396">Initiation factor</keyword>
<evidence type="ECO:0000256" key="3">
    <source>
        <dbReference type="ARBA" id="ARBA00022917"/>
    </source>
</evidence>
<feature type="non-terminal residue" evidence="4">
    <location>
        <position position="209"/>
    </location>
</feature>
<dbReference type="PANTHER" id="PTHR10938:SF0">
    <property type="entry name" value="TRANSLATION INITIATION FACTOR IF-3, MITOCHONDRIAL"/>
    <property type="match status" value="1"/>
</dbReference>
<dbReference type="GO" id="GO:0032790">
    <property type="term" value="P:ribosome disassembly"/>
    <property type="evidence" value="ECO:0007669"/>
    <property type="project" value="TreeGrafter"/>
</dbReference>
<dbReference type="GO" id="GO:0005739">
    <property type="term" value="C:mitochondrion"/>
    <property type="evidence" value="ECO:0007669"/>
    <property type="project" value="TreeGrafter"/>
</dbReference>
<dbReference type="AlphaFoldDB" id="A0A550CV28"/>
<dbReference type="OrthoDB" id="21573at2759"/>
<comment type="caution">
    <text evidence="4">The sequence shown here is derived from an EMBL/GenBank/DDBJ whole genome shotgun (WGS) entry which is preliminary data.</text>
</comment>
<dbReference type="SUPFAM" id="SSF55200">
    <property type="entry name" value="Translation initiation factor IF3, C-terminal domain"/>
    <property type="match status" value="1"/>
</dbReference>
<dbReference type="GO" id="GO:0003743">
    <property type="term" value="F:translation initiation factor activity"/>
    <property type="evidence" value="ECO:0007669"/>
    <property type="project" value="UniProtKB-KW"/>
</dbReference>
<name>A0A550CV28_9AGAR</name>
<dbReference type="PANTHER" id="PTHR10938">
    <property type="entry name" value="TRANSLATION INITIATION FACTOR IF-3"/>
    <property type="match status" value="1"/>
</dbReference>
<keyword evidence="3" id="KW-0648">Protein biosynthesis</keyword>
<dbReference type="Proteomes" id="UP000320762">
    <property type="component" value="Unassembled WGS sequence"/>
</dbReference>
<keyword evidence="5" id="KW-1185">Reference proteome</keyword>
<sequence>ALSILRSASRARLHHALPVASTSRVLLSPHPPCISIRTMASAVRDDKPTDENIKNKTVRVIDADGVGHPIQLSTILANINRKTTLVELVSDTKEQGTLVKIVDKLERARRLREAKLKAKAARKPTAKEMQLTWATDGHDLEHKLGKARKDLQRGARVDIVLTAKSGQKEYSHKEKMQKLQSIADTLQDVSTEWKPREIRKHMAVLYLQS</sequence>
<proteinExistence type="inferred from homology"/>
<dbReference type="EMBL" id="VDMD01000002">
    <property type="protein sequence ID" value="TRM68646.1"/>
    <property type="molecule type" value="Genomic_DNA"/>
</dbReference>
<evidence type="ECO:0000256" key="2">
    <source>
        <dbReference type="ARBA" id="ARBA00022540"/>
    </source>
</evidence>
<reference evidence="4 5" key="1">
    <citation type="journal article" date="2019" name="New Phytol.">
        <title>Comparative genomics reveals unique wood-decay strategies and fruiting body development in the Schizophyllaceae.</title>
        <authorList>
            <person name="Almasi E."/>
            <person name="Sahu N."/>
            <person name="Krizsan K."/>
            <person name="Balint B."/>
            <person name="Kovacs G.M."/>
            <person name="Kiss B."/>
            <person name="Cseklye J."/>
            <person name="Drula E."/>
            <person name="Henrissat B."/>
            <person name="Nagy I."/>
            <person name="Chovatia M."/>
            <person name="Adam C."/>
            <person name="LaButti K."/>
            <person name="Lipzen A."/>
            <person name="Riley R."/>
            <person name="Grigoriev I.V."/>
            <person name="Nagy L.G."/>
        </authorList>
    </citation>
    <scope>NUCLEOTIDE SEQUENCE [LARGE SCALE GENOMIC DNA]</scope>
    <source>
        <strain evidence="4 5">NL-1724</strain>
    </source>
</reference>
<gene>
    <name evidence="4" type="ORF">BD626DRAFT_352280</name>
</gene>
<dbReference type="InterPro" id="IPR036788">
    <property type="entry name" value="T_IF-3_C_sf"/>
</dbReference>
<evidence type="ECO:0000313" key="4">
    <source>
        <dbReference type="EMBL" id="TRM68646.1"/>
    </source>
</evidence>
<evidence type="ECO:0008006" key="6">
    <source>
        <dbReference type="Google" id="ProtNLM"/>
    </source>
</evidence>
<feature type="non-terminal residue" evidence="4">
    <location>
        <position position="1"/>
    </location>
</feature>
<accession>A0A550CV28</accession>
<comment type="similarity">
    <text evidence="1">Belongs to the IF-3 family.</text>
</comment>
<dbReference type="GO" id="GO:0043022">
    <property type="term" value="F:ribosome binding"/>
    <property type="evidence" value="ECO:0007669"/>
    <property type="project" value="TreeGrafter"/>
</dbReference>
<dbReference type="InterPro" id="IPR001288">
    <property type="entry name" value="Translation_initiation_fac_3"/>
</dbReference>
<evidence type="ECO:0000256" key="1">
    <source>
        <dbReference type="ARBA" id="ARBA00005439"/>
    </source>
</evidence>
<dbReference type="Gene3D" id="3.30.110.10">
    <property type="entry name" value="Translation initiation factor 3 (IF-3), C-terminal domain"/>
    <property type="match status" value="1"/>
</dbReference>
<evidence type="ECO:0000313" key="5">
    <source>
        <dbReference type="Proteomes" id="UP000320762"/>
    </source>
</evidence>
<dbReference type="GO" id="GO:0070124">
    <property type="term" value="P:mitochondrial translational initiation"/>
    <property type="evidence" value="ECO:0007669"/>
    <property type="project" value="TreeGrafter"/>
</dbReference>
<dbReference type="STRING" id="97359.A0A550CV28"/>
<organism evidence="4 5">
    <name type="scientific">Schizophyllum amplum</name>
    <dbReference type="NCBI Taxonomy" id="97359"/>
    <lineage>
        <taxon>Eukaryota</taxon>
        <taxon>Fungi</taxon>
        <taxon>Dikarya</taxon>
        <taxon>Basidiomycota</taxon>
        <taxon>Agaricomycotina</taxon>
        <taxon>Agaricomycetes</taxon>
        <taxon>Agaricomycetidae</taxon>
        <taxon>Agaricales</taxon>
        <taxon>Schizophyllaceae</taxon>
        <taxon>Schizophyllum</taxon>
    </lineage>
</organism>